<organism evidence="9 10">
    <name type="scientific">Plesiomonas shigelloides 302-73</name>
    <dbReference type="NCBI Taxonomy" id="1315976"/>
    <lineage>
        <taxon>Bacteria</taxon>
        <taxon>Pseudomonadati</taxon>
        <taxon>Pseudomonadota</taxon>
        <taxon>Gammaproteobacteria</taxon>
        <taxon>Enterobacterales</taxon>
        <taxon>Enterobacteriaceae</taxon>
        <taxon>Plesiomonas</taxon>
    </lineage>
</organism>
<feature type="transmembrane region" description="Helical" evidence="8">
    <location>
        <begin position="149"/>
        <end position="172"/>
    </location>
</feature>
<comment type="subcellular location">
    <subcellularLocation>
        <location evidence="1">Cell membrane</location>
        <topology evidence="1">Multi-pass membrane protein</topology>
    </subcellularLocation>
</comment>
<gene>
    <name evidence="9" type="ORF">PLESHI_16962</name>
</gene>
<sequence length="452" mass="47219">MFQIILALLVILVVARLILRGYKAEPVLLLAGLLLMAATQLFGWGKILPSSVPSTGIAALDGFEVIRDLFSSRAAQLGMMIMALMGFAHYMDHIGANAAVVRVATKPLKNLRSPYALLFCSYLLASALQLAIPSATGLAVLLMGTMFPIMLGLGLSAGSAAGVIATSLAVAYTPTAIDAIRGAAAVQQDVVQYVLFSQGPAALVTVLLMGIVHIFWQRHCDRQEGFVPQPAAVSEGEKQGAPALYACLPMLPIVMAVGSSQLFVQGIRLDVTTIVLISMAICMLLELIRLRDAKQVCAGFDVFLKGMGQAFTGVVGLLVAAGVFAHGIKVCGAIDVLIELALHVGLPPFAMAVVFAIVTFAAAMVMGSGNAPFLAFVELIPQIASSMGANAVSMILPMQQASHMGRAVSPVSGVIIAVSSAAHLTPFAVVKRTMVPVVAGLVIHTIIIGVFY</sequence>
<evidence type="ECO:0000256" key="3">
    <source>
        <dbReference type="ARBA" id="ARBA00022448"/>
    </source>
</evidence>
<dbReference type="NCBIfam" id="TIGR00771">
    <property type="entry name" value="DcuC"/>
    <property type="match status" value="1"/>
</dbReference>
<comment type="caution">
    <text evidence="9">The sequence shown here is derived from an EMBL/GenBank/DDBJ whole genome shotgun (WGS) entry which is preliminary data.</text>
</comment>
<keyword evidence="6 8" id="KW-1133">Transmembrane helix</keyword>
<name>R8ALH2_PLESH</name>
<evidence type="ECO:0000313" key="9">
    <source>
        <dbReference type="EMBL" id="EON87162.1"/>
    </source>
</evidence>
<dbReference type="GO" id="GO:0005886">
    <property type="term" value="C:plasma membrane"/>
    <property type="evidence" value="ECO:0007669"/>
    <property type="project" value="UniProtKB-SubCell"/>
</dbReference>
<dbReference type="PANTHER" id="PTHR42002:SF2">
    <property type="entry name" value="ANAEROBIC C4-DICARBOXYLATE TRANSPORTER DCUC-RELATED"/>
    <property type="match status" value="1"/>
</dbReference>
<evidence type="ECO:0000256" key="2">
    <source>
        <dbReference type="ARBA" id="ARBA00005275"/>
    </source>
</evidence>
<feature type="transmembrane region" description="Helical" evidence="8">
    <location>
        <begin position="26"/>
        <end position="44"/>
    </location>
</feature>
<dbReference type="InterPro" id="IPR018385">
    <property type="entry name" value="C4_dicarb_anaerob_car-like"/>
</dbReference>
<evidence type="ECO:0000256" key="4">
    <source>
        <dbReference type="ARBA" id="ARBA00022475"/>
    </source>
</evidence>
<dbReference type="AlphaFoldDB" id="R8ALH2"/>
<feature type="transmembrane region" description="Helical" evidence="8">
    <location>
        <begin position="193"/>
        <end position="216"/>
    </location>
</feature>
<dbReference type="GO" id="GO:0015556">
    <property type="term" value="F:C4-dicarboxylate transmembrane transporter activity"/>
    <property type="evidence" value="ECO:0007669"/>
    <property type="project" value="InterPro"/>
</dbReference>
<dbReference type="STRING" id="703.SAMEA2665130_02959"/>
<dbReference type="NCBIfam" id="NF037994">
    <property type="entry name" value="DcuC_1"/>
    <property type="match status" value="1"/>
</dbReference>
<feature type="transmembrane region" description="Helical" evidence="8">
    <location>
        <begin position="408"/>
        <end position="428"/>
    </location>
</feature>
<keyword evidence="7 8" id="KW-0472">Membrane</keyword>
<keyword evidence="4" id="KW-1003">Cell membrane</keyword>
<dbReference type="PATRIC" id="fig|1315976.3.peg.3248"/>
<keyword evidence="5 8" id="KW-0812">Transmembrane</keyword>
<feature type="transmembrane region" description="Helical" evidence="8">
    <location>
        <begin position="243"/>
        <end position="264"/>
    </location>
</feature>
<evidence type="ECO:0000313" key="10">
    <source>
        <dbReference type="Proteomes" id="UP000014012"/>
    </source>
</evidence>
<dbReference type="Proteomes" id="UP000014012">
    <property type="component" value="Unassembled WGS sequence"/>
</dbReference>
<dbReference type="EMBL" id="AQQO01000372">
    <property type="protein sequence ID" value="EON87162.1"/>
    <property type="molecule type" value="Genomic_DNA"/>
</dbReference>
<dbReference type="OrthoDB" id="1674075at2"/>
<proteinExistence type="inferred from homology"/>
<dbReference type="PANTHER" id="PTHR42002">
    <property type="entry name" value="ANAEROBIC C4-DICARBOXYLATE TRANSPORTER DCUC-RELATED"/>
    <property type="match status" value="1"/>
</dbReference>
<feature type="transmembrane region" description="Helical" evidence="8">
    <location>
        <begin position="373"/>
        <end position="396"/>
    </location>
</feature>
<feature type="transmembrane region" description="Helical" evidence="8">
    <location>
        <begin position="271"/>
        <end position="290"/>
    </location>
</feature>
<evidence type="ECO:0000256" key="7">
    <source>
        <dbReference type="ARBA" id="ARBA00023136"/>
    </source>
</evidence>
<evidence type="ECO:0000256" key="6">
    <source>
        <dbReference type="ARBA" id="ARBA00022989"/>
    </source>
</evidence>
<evidence type="ECO:0000256" key="8">
    <source>
        <dbReference type="SAM" id="Phobius"/>
    </source>
</evidence>
<accession>R8ALH2</accession>
<dbReference type="RefSeq" id="WP_010864979.1">
    <property type="nucleotide sequence ID" value="NZ_KB944511.1"/>
</dbReference>
<keyword evidence="10" id="KW-1185">Reference proteome</keyword>
<feature type="transmembrane region" description="Helical" evidence="8">
    <location>
        <begin position="340"/>
        <end position="367"/>
    </location>
</feature>
<comment type="similarity">
    <text evidence="2">Belongs to the DcuC/DcuD transporter (TC 2.A.61) family.</text>
</comment>
<protein>
    <submittedName>
        <fullName evidence="9">Anaerobic C4-dicarboxylate transporter DcuC1</fullName>
    </submittedName>
</protein>
<keyword evidence="3" id="KW-0813">Transport</keyword>
<dbReference type="InterPro" id="IPR004669">
    <property type="entry name" value="C4_dicarb_anaerob_car"/>
</dbReference>
<evidence type="ECO:0000256" key="5">
    <source>
        <dbReference type="ARBA" id="ARBA00022692"/>
    </source>
</evidence>
<feature type="transmembrane region" description="Helical" evidence="8">
    <location>
        <begin position="115"/>
        <end position="143"/>
    </location>
</feature>
<feature type="transmembrane region" description="Helical" evidence="8">
    <location>
        <begin position="434"/>
        <end position="451"/>
    </location>
</feature>
<feature type="transmembrane region" description="Helical" evidence="8">
    <location>
        <begin position="310"/>
        <end position="328"/>
    </location>
</feature>
<dbReference type="HOGENOM" id="CLU_030262_3_2_6"/>
<dbReference type="Pfam" id="PF03606">
    <property type="entry name" value="DcuC"/>
    <property type="match status" value="1"/>
</dbReference>
<dbReference type="GeneID" id="69704718"/>
<reference evidence="9 10" key="1">
    <citation type="journal article" date="2013" name="Genome Announc.">
        <title>Genome Sequence of Plesiomonas shigelloides Strain 302-73 (Serotype O1).</title>
        <authorList>
            <person name="Pique N."/>
            <person name="Aquilini E."/>
            <person name="Alioto T."/>
            <person name="Minana-Galbis D."/>
            <person name="Tomas J.M."/>
        </authorList>
    </citation>
    <scope>NUCLEOTIDE SEQUENCE [LARGE SCALE GENOMIC DNA]</scope>
    <source>
        <strain evidence="9 10">302-73</strain>
    </source>
</reference>
<evidence type="ECO:0000256" key="1">
    <source>
        <dbReference type="ARBA" id="ARBA00004651"/>
    </source>
</evidence>